<proteinExistence type="predicted"/>
<dbReference type="Gene3D" id="1.10.1200.10">
    <property type="entry name" value="ACP-like"/>
    <property type="match status" value="1"/>
</dbReference>
<dbReference type="Gene3D" id="3.30.559.10">
    <property type="entry name" value="Chloramphenicol acetyltransferase-like domain"/>
    <property type="match status" value="1"/>
</dbReference>
<dbReference type="InterPro" id="IPR023213">
    <property type="entry name" value="CAT-like_dom_sf"/>
</dbReference>
<dbReference type="Proteomes" id="UP000287547">
    <property type="component" value="Unassembled WGS sequence"/>
</dbReference>
<dbReference type="InterPro" id="IPR009081">
    <property type="entry name" value="PP-bd_ACP"/>
</dbReference>
<dbReference type="AlphaFoldDB" id="A0A428ZD05"/>
<dbReference type="Pfam" id="PF00550">
    <property type="entry name" value="PP-binding"/>
    <property type="match status" value="1"/>
</dbReference>
<dbReference type="InterPro" id="IPR001242">
    <property type="entry name" value="Condensation_dom"/>
</dbReference>
<evidence type="ECO:0000313" key="6">
    <source>
        <dbReference type="Proteomes" id="UP000287547"/>
    </source>
</evidence>
<dbReference type="GO" id="GO:0005829">
    <property type="term" value="C:cytosol"/>
    <property type="evidence" value="ECO:0007669"/>
    <property type="project" value="TreeGrafter"/>
</dbReference>
<accession>A0A428ZD05</accession>
<gene>
    <name evidence="5" type="ORF">DMH04_14855</name>
</gene>
<dbReference type="Gene3D" id="3.30.559.30">
    <property type="entry name" value="Nonribosomal peptide synthetase, condensation domain"/>
    <property type="match status" value="1"/>
</dbReference>
<dbReference type="InterPro" id="IPR036736">
    <property type="entry name" value="ACP-like_sf"/>
</dbReference>
<dbReference type="SUPFAM" id="SSF52777">
    <property type="entry name" value="CoA-dependent acyltransferases"/>
    <property type="match status" value="2"/>
</dbReference>
<name>A0A428ZD05_KIBAR</name>
<evidence type="ECO:0000256" key="2">
    <source>
        <dbReference type="ARBA" id="ARBA00022450"/>
    </source>
</evidence>
<evidence type="ECO:0000313" key="5">
    <source>
        <dbReference type="EMBL" id="RSM85957.1"/>
    </source>
</evidence>
<dbReference type="GO" id="GO:0031177">
    <property type="term" value="F:phosphopantetheine binding"/>
    <property type="evidence" value="ECO:0007669"/>
    <property type="project" value="InterPro"/>
</dbReference>
<organism evidence="5 6">
    <name type="scientific">Kibdelosporangium aridum</name>
    <dbReference type="NCBI Taxonomy" id="2030"/>
    <lineage>
        <taxon>Bacteria</taxon>
        <taxon>Bacillati</taxon>
        <taxon>Actinomycetota</taxon>
        <taxon>Actinomycetes</taxon>
        <taxon>Pseudonocardiales</taxon>
        <taxon>Pseudonocardiaceae</taxon>
        <taxon>Kibdelosporangium</taxon>
    </lineage>
</organism>
<keyword evidence="3" id="KW-0597">Phosphoprotein</keyword>
<dbReference type="GO" id="GO:0009239">
    <property type="term" value="P:enterobactin biosynthetic process"/>
    <property type="evidence" value="ECO:0007669"/>
    <property type="project" value="TreeGrafter"/>
</dbReference>
<dbReference type="SMART" id="SM00823">
    <property type="entry name" value="PKS_PP"/>
    <property type="match status" value="1"/>
</dbReference>
<dbReference type="GO" id="GO:0009366">
    <property type="term" value="C:enterobactin synthetase complex"/>
    <property type="evidence" value="ECO:0007669"/>
    <property type="project" value="TreeGrafter"/>
</dbReference>
<dbReference type="EMBL" id="QHKI01000010">
    <property type="protein sequence ID" value="RSM85957.1"/>
    <property type="molecule type" value="Genomic_DNA"/>
</dbReference>
<evidence type="ECO:0000256" key="3">
    <source>
        <dbReference type="ARBA" id="ARBA00022553"/>
    </source>
</evidence>
<dbReference type="PANTHER" id="PTHR45527:SF1">
    <property type="entry name" value="FATTY ACID SYNTHASE"/>
    <property type="match status" value="1"/>
</dbReference>
<dbReference type="SUPFAM" id="SSF47336">
    <property type="entry name" value="ACP-like"/>
    <property type="match status" value="1"/>
</dbReference>
<comment type="cofactor">
    <cofactor evidence="1">
        <name>pantetheine 4'-phosphate</name>
        <dbReference type="ChEBI" id="CHEBI:47942"/>
    </cofactor>
</comment>
<sequence>MRYAEQAIERKVTEAVAEVLGSHVEPGQPLTECGASSLQLSRICAEIAAELDAPVPFSQFIRHPTVEGLSQWLARPSPESPAAPDEEDVPLAPFPAMCLVRQMLKPEDREDYCITTWLVQGPLDRSALTAALGDVQARHQALRAVYTYANVPVARPLPADRAPAPELIWEERPDVDQAVDAVRAQLIQPLNLEEGVVWRGAVCSYGAGLAVFGLGVHHVAFDGWSEWLLARDLSAAYAARLGGGTPDLGDTPSLRECAVLRARHDAVVDIDGQRAQALASLRGVPELPPLAGSDATGDDSEVVTFSAELCDPNELDVLTDQLAEAGDGTVRTGFVVLLAAYATAFREVTEGNDFALGVPVRQRFDARLDEVIGNHVAMVPVRPPATPGRDPEAAVEGAARAVTDAFAHQDVPLDELFRLLRPRQGTGKPVYQHIFALQDNPPALLDLPGAETILRRHGYLVGGATDTMAEVWPPGTGYDAERYTAALTYKKETVGAIHAKALLEAFISVIREWTAVAETRRAAESMKLPTGGEAWT</sequence>
<reference evidence="5 6" key="1">
    <citation type="submission" date="2018-05" db="EMBL/GenBank/DDBJ databases">
        <title>Evolution of GPA BGCs.</title>
        <authorList>
            <person name="Waglechner N."/>
            <person name="Wright G.D."/>
        </authorList>
    </citation>
    <scope>NUCLEOTIDE SEQUENCE [LARGE SCALE GENOMIC DNA]</scope>
    <source>
        <strain evidence="5 6">A82846</strain>
    </source>
</reference>
<protein>
    <recommendedName>
        <fullName evidence="4">Carrier domain-containing protein</fullName>
    </recommendedName>
</protein>
<keyword evidence="2" id="KW-0596">Phosphopantetheine</keyword>
<feature type="domain" description="Carrier" evidence="4">
    <location>
        <begin position="3"/>
        <end position="77"/>
    </location>
</feature>
<evidence type="ECO:0000256" key="1">
    <source>
        <dbReference type="ARBA" id="ARBA00001957"/>
    </source>
</evidence>
<dbReference type="RefSeq" id="WP_051792720.1">
    <property type="nucleotide sequence ID" value="NZ_QHKI01000010.1"/>
</dbReference>
<dbReference type="GO" id="GO:0008610">
    <property type="term" value="P:lipid biosynthetic process"/>
    <property type="evidence" value="ECO:0007669"/>
    <property type="project" value="UniProtKB-ARBA"/>
</dbReference>
<dbReference type="GO" id="GO:0043041">
    <property type="term" value="P:amino acid activation for nonribosomal peptide biosynthetic process"/>
    <property type="evidence" value="ECO:0007669"/>
    <property type="project" value="TreeGrafter"/>
</dbReference>
<dbReference type="InterPro" id="IPR020806">
    <property type="entry name" value="PKS_PP-bd"/>
</dbReference>
<dbReference type="GO" id="GO:0047527">
    <property type="term" value="F:2,3-dihydroxybenzoate-serine ligase activity"/>
    <property type="evidence" value="ECO:0007669"/>
    <property type="project" value="TreeGrafter"/>
</dbReference>
<dbReference type="PANTHER" id="PTHR45527">
    <property type="entry name" value="NONRIBOSOMAL PEPTIDE SYNTHETASE"/>
    <property type="match status" value="1"/>
</dbReference>
<comment type="caution">
    <text evidence="5">The sequence shown here is derived from an EMBL/GenBank/DDBJ whole genome shotgun (WGS) entry which is preliminary data.</text>
</comment>
<dbReference type="PROSITE" id="PS50075">
    <property type="entry name" value="CARRIER"/>
    <property type="match status" value="1"/>
</dbReference>
<dbReference type="OrthoDB" id="2472181at2"/>
<dbReference type="Pfam" id="PF00668">
    <property type="entry name" value="Condensation"/>
    <property type="match status" value="1"/>
</dbReference>
<evidence type="ECO:0000259" key="4">
    <source>
        <dbReference type="PROSITE" id="PS50075"/>
    </source>
</evidence>